<feature type="region of interest" description="Disordered" evidence="1">
    <location>
        <begin position="291"/>
        <end position="311"/>
    </location>
</feature>
<dbReference type="InterPro" id="IPR011009">
    <property type="entry name" value="Kinase-like_dom_sf"/>
</dbReference>
<sequence length="656" mass="71647">MHWLPFLRSLCPPTRPASSPVPPQTPAAPSDSSHVALAADFTPTSIVYDPDLAHWIQEQFLRNVEAALAARGWTSEVPEDVIAGGNVALPHFCGPYNKTGVRTICTRFAALGTHFASLIAALDEVLGIQRKGSVEVVFDTVLTTKMRNVDGLPPDFHQRFELVVGTTTSGQVEIAVELTVSLQPGSASEPAQRDGGGGGLFTRTASMLARSQVLSAERLAKDDPLLYEFLAKMIHGAQFYRIRFFLYFNGLTFGVGAITFAANPVTPPTTAPQHGQTPAFSRSPRSAQPFSILITPPIPNGEPTRSHLPTDPPPPSLILIVLAALYPQFVDQESLNARIRQIIDTVGTCDAGEPSSFVKRDRTASPSSTTSPSQATYPQTSPSSTNSPQPPASVSLVWPDRMSASLKPVNPLDLQLRLDALQQKTPEQILAADSTARPRRPAMWSGTIQLERLVHASERSFVYRGTLDGQTIVAKVGRRDWEDAIVDEAAASILAYQRKAAVPRMLALFEGRDRMDDRRLVVAVFPDCGDAPRRWKDLTIQQRCARLPSEVKSQCFKRSPLPLYFPLPSSSPRINLLLDLVHLHQHAHLEHGDAAPRNTVIDANGTTRWIDLSGARAHDSCGGADCEELNEVCGEMELWDEEAAVREAASKRGLRW</sequence>
<reference evidence="2" key="1">
    <citation type="journal article" date="2014" name="Genome Announc.">
        <title>Draft genome sequence of Rhodosporidium toruloides CECT1137, an oleaginous yeast of biotechnological interest.</title>
        <authorList>
            <person name="Morin N."/>
            <person name="Calcas X."/>
            <person name="Devillers H."/>
            <person name="Durrens P."/>
            <person name="Sherman D.J."/>
            <person name="Nicaud J.-M."/>
            <person name="Neuveglise C."/>
        </authorList>
    </citation>
    <scope>NUCLEOTIDE SEQUENCE</scope>
    <source>
        <strain evidence="2">CECT1137</strain>
    </source>
</reference>
<proteinExistence type="predicted"/>
<accession>A0A061BCJ4</accession>
<evidence type="ECO:0000256" key="1">
    <source>
        <dbReference type="SAM" id="MobiDB-lite"/>
    </source>
</evidence>
<feature type="region of interest" description="Disordered" evidence="1">
    <location>
        <begin position="350"/>
        <end position="395"/>
    </location>
</feature>
<organism evidence="2">
    <name type="scientific">Rhodotorula toruloides</name>
    <name type="common">Yeast</name>
    <name type="synonym">Rhodosporidium toruloides</name>
    <dbReference type="NCBI Taxonomy" id="5286"/>
    <lineage>
        <taxon>Eukaryota</taxon>
        <taxon>Fungi</taxon>
        <taxon>Dikarya</taxon>
        <taxon>Basidiomycota</taxon>
        <taxon>Pucciniomycotina</taxon>
        <taxon>Microbotryomycetes</taxon>
        <taxon>Sporidiobolales</taxon>
        <taxon>Sporidiobolaceae</taxon>
        <taxon>Rhodotorula</taxon>
    </lineage>
</organism>
<dbReference type="OrthoDB" id="427969at2759"/>
<evidence type="ECO:0000313" key="2">
    <source>
        <dbReference type="EMBL" id="CDR47702.1"/>
    </source>
</evidence>
<feature type="compositionally biased region" description="Low complexity" evidence="1">
    <location>
        <begin position="364"/>
        <end position="387"/>
    </location>
</feature>
<dbReference type="AlphaFoldDB" id="A0A061BCJ4"/>
<dbReference type="EMBL" id="LK052950">
    <property type="protein sequence ID" value="CDR47702.1"/>
    <property type="molecule type" value="Genomic_DNA"/>
</dbReference>
<protein>
    <submittedName>
        <fullName evidence="2">RHTO0S15e00738g1_1</fullName>
    </submittedName>
</protein>
<dbReference type="SUPFAM" id="SSF56112">
    <property type="entry name" value="Protein kinase-like (PK-like)"/>
    <property type="match status" value="1"/>
</dbReference>
<gene>
    <name evidence="2" type="ORF">RHTO0S_15e00738g</name>
</gene>
<name>A0A061BCJ4_RHOTO</name>